<keyword evidence="14" id="KW-0413">Isomerase</keyword>
<reference evidence="17 18" key="1">
    <citation type="submission" date="2014-09" db="EMBL/GenBank/DDBJ databases">
        <authorList>
            <person name="Martin A.A."/>
        </authorList>
    </citation>
    <scope>NUCLEOTIDE SEQUENCE</scope>
    <source>
        <strain evidence="18">ED321</strain>
        <strain evidence="17">ED321 Heterogonic</strain>
    </source>
</reference>
<dbReference type="InterPro" id="IPR015797">
    <property type="entry name" value="NUDIX_hydrolase-like_dom_sf"/>
</dbReference>
<evidence type="ECO:0000256" key="10">
    <source>
        <dbReference type="ARBA" id="ARBA00022968"/>
    </source>
</evidence>
<evidence type="ECO:0000256" key="12">
    <source>
        <dbReference type="ARBA" id="ARBA00023136"/>
    </source>
</evidence>
<dbReference type="GO" id="GO:0050992">
    <property type="term" value="P:dimethylallyl diphosphate biosynthetic process"/>
    <property type="evidence" value="ECO:0007669"/>
    <property type="project" value="UniProtKB-UniPathway"/>
</dbReference>
<dbReference type="GeneID" id="36379808"/>
<dbReference type="GO" id="GO:0005787">
    <property type="term" value="C:signal peptidase complex"/>
    <property type="evidence" value="ECO:0007669"/>
    <property type="project" value="InterPro"/>
</dbReference>
<dbReference type="GO" id="GO:0006465">
    <property type="term" value="P:signal peptide processing"/>
    <property type="evidence" value="ECO:0007669"/>
    <property type="project" value="InterPro"/>
</dbReference>
<dbReference type="eggNOG" id="KOG3372">
    <property type="taxonomic scope" value="Eukaryota"/>
</dbReference>
<dbReference type="PROSITE" id="PS51462">
    <property type="entry name" value="NUDIX"/>
    <property type="match status" value="1"/>
</dbReference>
<feature type="transmembrane region" description="Helical" evidence="15">
    <location>
        <begin position="226"/>
        <end position="249"/>
    </location>
</feature>
<evidence type="ECO:0000256" key="9">
    <source>
        <dbReference type="ARBA" id="ARBA00022824"/>
    </source>
</evidence>
<evidence type="ECO:0000256" key="6">
    <source>
        <dbReference type="ARBA" id="ARBA00009289"/>
    </source>
</evidence>
<keyword evidence="9" id="KW-0256">Endoplasmic reticulum</keyword>
<dbReference type="EC" id="5.3.3.2" evidence="7"/>
<keyword evidence="18" id="KW-1185">Reference proteome</keyword>
<evidence type="ECO:0000256" key="13">
    <source>
        <dbReference type="ARBA" id="ARBA00023229"/>
    </source>
</evidence>
<evidence type="ECO:0000256" key="4">
    <source>
        <dbReference type="ARBA" id="ARBA00004826"/>
    </source>
</evidence>
<sequence length="394" mass="45951">MSKFLKILKPNFSKQIRYFSRSVQNEDICIKVSESDEILGSIGKVECHKQPLSLHRAFSVFLFNDENKLLLQKRSLNKVTFPGVWSNTCCSHPLYNDSEIKEKDNKGIKMAACRRMGQELGLWNIPEDKFEVAGRFLYKAVMDDVWGEFELDYSLILRNINISNKYKLNRDEVDKVMFVNFIELQNMIQSGEKFSPWFMLFNRHGFIKKWFEDLTMHNIWARFNNVLAFTLTVLAASTFLAFVSSHILAKSTVATLNARNVRVKNIPSRIPGTPNNDFAHMELDIEVDLSDVFNWNVKELFVYLVADYKTKKNAFNQVTLWDQVVLRSDRVVINEKDLYPEYYFFDDGSNLLKHDNVSLTLNWEVIPNAGFMFHERAKGTHRIQFPSSYTVGRL</sequence>
<dbReference type="Gene3D" id="3.90.79.10">
    <property type="entry name" value="Nucleoside Triphosphate Pyrophosphohydrolase"/>
    <property type="match status" value="1"/>
</dbReference>
<dbReference type="Pfam" id="PF04573">
    <property type="entry name" value="SPC22"/>
    <property type="match status" value="1"/>
</dbReference>
<name>A0A090LH32_STRRB</name>
<dbReference type="InterPro" id="IPR011876">
    <property type="entry name" value="IsopentenylPP_isomerase_typ1"/>
</dbReference>
<gene>
    <name evidence="17 19 20" type="ORF">SRAE_2000210700</name>
</gene>
<comment type="subcellular location">
    <subcellularLocation>
        <location evidence="3">Endoplasmic reticulum membrane</location>
        <topology evidence="3">Single-pass type II membrane protein</topology>
    </subcellularLocation>
</comment>
<dbReference type="WBParaSite" id="SRAE_2000210700.1">
    <property type="protein sequence ID" value="SRAE_2000210700.1"/>
    <property type="gene ID" value="WBGene00262314"/>
</dbReference>
<dbReference type="RefSeq" id="XP_024506643.1">
    <property type="nucleotide sequence ID" value="XM_024653136.1"/>
</dbReference>
<protein>
    <recommendedName>
        <fullName evidence="7">isopentenyl-diphosphate Delta-isomerase</fullName>
        <ecNumber evidence="7">5.3.3.2</ecNumber>
    </recommendedName>
</protein>
<dbReference type="GO" id="GO:0009240">
    <property type="term" value="P:isopentenyl diphosphate biosynthetic process"/>
    <property type="evidence" value="ECO:0007669"/>
    <property type="project" value="TreeGrafter"/>
</dbReference>
<comment type="pathway">
    <text evidence="4">Isoprenoid biosynthesis; dimethylallyl diphosphate biosynthesis; dimethylallyl diphosphate from isopentenyl diphosphate: step 1/1.</text>
</comment>
<dbReference type="PANTHER" id="PTHR10885:SF0">
    <property type="entry name" value="ISOPENTENYL-DIPHOSPHATE DELTA-ISOMERASE"/>
    <property type="match status" value="1"/>
</dbReference>
<evidence type="ECO:0000313" key="19">
    <source>
        <dbReference type="WBParaSite" id="SRAE_2000210700.1"/>
    </source>
</evidence>
<comment type="similarity">
    <text evidence="6">Belongs to the SPCS3 family.</text>
</comment>
<dbReference type="AlphaFoldDB" id="A0A090LH32"/>
<proteinExistence type="inferred from homology"/>
<dbReference type="UniPathway" id="UPA00059">
    <property type="reaction ID" value="UER00104"/>
</dbReference>
<evidence type="ECO:0000256" key="11">
    <source>
        <dbReference type="ARBA" id="ARBA00022989"/>
    </source>
</evidence>
<comment type="similarity">
    <text evidence="5">Belongs to the IPP isomerase type 1 family.</text>
</comment>
<dbReference type="WormBase" id="SRAE_2000210700">
    <property type="protein sequence ID" value="SRP08500"/>
    <property type="gene ID" value="WBGene00262314"/>
</dbReference>
<evidence type="ECO:0000313" key="18">
    <source>
        <dbReference type="Proteomes" id="UP000035682"/>
    </source>
</evidence>
<dbReference type="InterPro" id="IPR000086">
    <property type="entry name" value="NUDIX_hydrolase_dom"/>
</dbReference>
<evidence type="ECO:0000256" key="14">
    <source>
        <dbReference type="ARBA" id="ARBA00023235"/>
    </source>
</evidence>
<evidence type="ECO:0000256" key="8">
    <source>
        <dbReference type="ARBA" id="ARBA00022692"/>
    </source>
</evidence>
<evidence type="ECO:0000256" key="3">
    <source>
        <dbReference type="ARBA" id="ARBA00004648"/>
    </source>
</evidence>
<dbReference type="PANTHER" id="PTHR10885">
    <property type="entry name" value="ISOPENTENYL-DIPHOSPHATE DELTA-ISOMERASE"/>
    <property type="match status" value="1"/>
</dbReference>
<evidence type="ECO:0000259" key="16">
    <source>
        <dbReference type="PROSITE" id="PS51462"/>
    </source>
</evidence>
<dbReference type="Pfam" id="PF00293">
    <property type="entry name" value="NUDIX"/>
    <property type="match status" value="1"/>
</dbReference>
<dbReference type="STRING" id="34506.A0A090LH32"/>
<accession>A0A090LH32</accession>
<evidence type="ECO:0000256" key="15">
    <source>
        <dbReference type="SAM" id="Phobius"/>
    </source>
</evidence>
<dbReference type="SUPFAM" id="SSF55811">
    <property type="entry name" value="Nudix"/>
    <property type="match status" value="1"/>
</dbReference>
<evidence type="ECO:0000256" key="7">
    <source>
        <dbReference type="ARBA" id="ARBA00012057"/>
    </source>
</evidence>
<dbReference type="OrthoDB" id="510307at2759"/>
<dbReference type="Proteomes" id="UP000035682">
    <property type="component" value="Unplaced"/>
</dbReference>
<evidence type="ECO:0000256" key="1">
    <source>
        <dbReference type="ARBA" id="ARBA00000374"/>
    </source>
</evidence>
<comment type="catalytic activity">
    <reaction evidence="1">
        <text>isopentenyl diphosphate = dimethylallyl diphosphate</text>
        <dbReference type="Rhea" id="RHEA:23284"/>
        <dbReference type="ChEBI" id="CHEBI:57623"/>
        <dbReference type="ChEBI" id="CHEBI:128769"/>
        <dbReference type="EC" id="5.3.3.2"/>
    </reaction>
</comment>
<evidence type="ECO:0000256" key="2">
    <source>
        <dbReference type="ARBA" id="ARBA00003951"/>
    </source>
</evidence>
<evidence type="ECO:0000313" key="20">
    <source>
        <dbReference type="WormBase" id="SRAE_2000210700"/>
    </source>
</evidence>
<keyword evidence="12 15" id="KW-0472">Membrane</keyword>
<feature type="domain" description="Nudix hydrolase" evidence="16">
    <location>
        <begin position="53"/>
        <end position="201"/>
    </location>
</feature>
<dbReference type="EMBL" id="LN609529">
    <property type="protein sequence ID" value="CEF67443.1"/>
    <property type="molecule type" value="Genomic_DNA"/>
</dbReference>
<dbReference type="NCBIfam" id="TIGR02150">
    <property type="entry name" value="IPP_isom_1"/>
    <property type="match status" value="1"/>
</dbReference>
<dbReference type="CTD" id="36379808"/>
<evidence type="ECO:0000313" key="17">
    <source>
        <dbReference type="EMBL" id="CEF67443.1"/>
    </source>
</evidence>
<dbReference type="GO" id="GO:0004452">
    <property type="term" value="F:isopentenyl-diphosphate delta-isomerase activity"/>
    <property type="evidence" value="ECO:0007669"/>
    <property type="project" value="UniProtKB-EC"/>
</dbReference>
<organism evidence="17">
    <name type="scientific">Strongyloides ratti</name>
    <name type="common">Parasitic roundworm</name>
    <dbReference type="NCBI Taxonomy" id="34506"/>
    <lineage>
        <taxon>Eukaryota</taxon>
        <taxon>Metazoa</taxon>
        <taxon>Ecdysozoa</taxon>
        <taxon>Nematoda</taxon>
        <taxon>Chromadorea</taxon>
        <taxon>Rhabditida</taxon>
        <taxon>Tylenchina</taxon>
        <taxon>Panagrolaimomorpha</taxon>
        <taxon>Strongyloidoidea</taxon>
        <taxon>Strongyloididae</taxon>
        <taxon>Strongyloides</taxon>
    </lineage>
</organism>
<keyword evidence="10" id="KW-0735">Signal-anchor</keyword>
<dbReference type="InterPro" id="IPR007653">
    <property type="entry name" value="SPC3"/>
</dbReference>
<comment type="function">
    <text evidence="2">Catalyzes the 1,3-allylic rearrangement of the homoallylic substrate isopentenyl (IPP) to its highly electrophilic allylic isomer, dimethylallyl diphosphate (DMAPP).</text>
</comment>
<evidence type="ECO:0000256" key="5">
    <source>
        <dbReference type="ARBA" id="ARBA00007579"/>
    </source>
</evidence>
<keyword evidence="11 15" id="KW-1133">Transmembrane helix</keyword>
<reference evidence="19" key="2">
    <citation type="submission" date="2020-12" db="UniProtKB">
        <authorList>
            <consortium name="WormBaseParasite"/>
        </authorList>
    </citation>
    <scope>IDENTIFICATION</scope>
</reference>
<dbReference type="CDD" id="cd02885">
    <property type="entry name" value="NUDIX_IPP_Isomerase"/>
    <property type="match status" value="1"/>
</dbReference>
<keyword evidence="13" id="KW-0414">Isoprene biosynthesis</keyword>
<keyword evidence="8 15" id="KW-0812">Transmembrane</keyword>
<dbReference type="OMA" id="NEHEMCT"/>